<evidence type="ECO:0000313" key="5">
    <source>
        <dbReference type="EMBL" id="CAF0829375.1"/>
    </source>
</evidence>
<comment type="subcellular location">
    <subcellularLocation>
        <location evidence="1">Periplasm</location>
    </subcellularLocation>
</comment>
<proteinExistence type="inferred from homology"/>
<dbReference type="Proteomes" id="UP000663845">
    <property type="component" value="Unassembled WGS sequence"/>
</dbReference>
<accession>A0A813UMG6</accession>
<comment type="caution">
    <text evidence="5">The sequence shown here is derived from an EMBL/GenBank/DDBJ whole genome shotgun (WGS) entry which is preliminary data.</text>
</comment>
<dbReference type="SUPFAM" id="SSF53850">
    <property type="entry name" value="Periplasmic binding protein-like II"/>
    <property type="match status" value="1"/>
</dbReference>
<name>A0A813UMG6_9BILA</name>
<evidence type="ECO:0000256" key="3">
    <source>
        <dbReference type="ARBA" id="ARBA00022729"/>
    </source>
</evidence>
<evidence type="ECO:0000256" key="2">
    <source>
        <dbReference type="ARBA" id="ARBA00010742"/>
    </source>
</evidence>
<protein>
    <recommendedName>
        <fullName evidence="4">Ca3427-like PBP 2 domain-containing protein</fullName>
    </recommendedName>
</protein>
<dbReference type="SUPFAM" id="SSF53335">
    <property type="entry name" value="S-adenosyl-L-methionine-dependent methyltransferases"/>
    <property type="match status" value="1"/>
</dbReference>
<dbReference type="AlphaFoldDB" id="A0A813UMG6"/>
<evidence type="ECO:0000259" key="4">
    <source>
        <dbReference type="Pfam" id="PF22384"/>
    </source>
</evidence>
<organism evidence="5 6">
    <name type="scientific">Adineta steineri</name>
    <dbReference type="NCBI Taxonomy" id="433720"/>
    <lineage>
        <taxon>Eukaryota</taxon>
        <taxon>Metazoa</taxon>
        <taxon>Spiralia</taxon>
        <taxon>Gnathifera</taxon>
        <taxon>Rotifera</taxon>
        <taxon>Eurotatoria</taxon>
        <taxon>Bdelloidea</taxon>
        <taxon>Adinetida</taxon>
        <taxon>Adinetidae</taxon>
        <taxon>Adineta</taxon>
    </lineage>
</organism>
<comment type="similarity">
    <text evidence="2">Belongs to the bacterial solute-binding protein SsuA/TauA family.</text>
</comment>
<gene>
    <name evidence="5" type="ORF">JYZ213_LOCUS6749</name>
</gene>
<dbReference type="PANTHER" id="PTHR30024">
    <property type="entry name" value="ALIPHATIC SULFONATES-BINDING PROTEIN-RELATED"/>
    <property type="match status" value="1"/>
</dbReference>
<sequence length="591" mass="68094">MDETKVTNKGNRILRVAGVPEHFNEPWKIGFEENYFVKQGIEIEWHSIKEGTGAMINKLKSNEVDVIVALTEGLINDIASNDSDIRLLGTYVESPLIWSVSTGINSNYNSIEDLKGEKFGISRYQSGSHLMSCVLASQYGWKQSDIEFIINNNFDTLRKSVNDQTTAAFMWEYFMSKPFYDKGEIRRIGEIITPWPCFMIASTTNIVSERLNDLENMFIALQKSCFHFKTNSTNSIERISKNFHLSIEDAKSWFDKVNITATNSIAESTIETTIDALKTALTLNENYKTKEAIKFIDTRIAKLSVDIKSMRLYNKPELLIALRNNLRVNGLSKGSITYKDLLPFDQNHYYGTQVLDLAVDELNLSNDDLNKTNSTWIIQIGSNLAGCARYLSGKYHLKVLAIELQNDLSQAASELTDRCGLANNIYHIAGDFLNVAQHLQQNYYKAIVSWITILHFQELDRIHLMKQSFNLLEDNGYFYCEDFIRIGNLTNEESQILEHDVFCRYLPTLDEYKQHLIQAQFQIIKTVDLTQQWKDFTKQRFQQYQENKQNLLNIHGEDIYNRLQYFYSSIVKLFMGNHVGGIRIIAKKISN</sequence>
<reference evidence="5" key="1">
    <citation type="submission" date="2021-02" db="EMBL/GenBank/DDBJ databases">
        <authorList>
            <person name="Nowell W R."/>
        </authorList>
    </citation>
    <scope>NUCLEOTIDE SEQUENCE</scope>
</reference>
<dbReference type="InterPro" id="IPR054364">
    <property type="entry name" value="Ca3427-like_PBP2"/>
</dbReference>
<evidence type="ECO:0000313" key="6">
    <source>
        <dbReference type="Proteomes" id="UP000663845"/>
    </source>
</evidence>
<dbReference type="CDD" id="cd13637">
    <property type="entry name" value="PBP2_Ca3427_like"/>
    <property type="match status" value="1"/>
</dbReference>
<dbReference type="Gene3D" id="3.40.190.10">
    <property type="entry name" value="Periplasmic binding protein-like II"/>
    <property type="match status" value="2"/>
</dbReference>
<feature type="domain" description="Ca3427-like PBP 2" evidence="4">
    <location>
        <begin position="98"/>
        <end position="191"/>
    </location>
</feature>
<dbReference type="InterPro" id="IPR029063">
    <property type="entry name" value="SAM-dependent_MTases_sf"/>
</dbReference>
<dbReference type="Pfam" id="PF22384">
    <property type="entry name" value="PBP2_Ca3427_like"/>
    <property type="match status" value="1"/>
</dbReference>
<dbReference type="PANTHER" id="PTHR30024:SF47">
    <property type="entry name" value="TAURINE-BINDING PERIPLASMIC PROTEIN"/>
    <property type="match status" value="1"/>
</dbReference>
<evidence type="ECO:0000256" key="1">
    <source>
        <dbReference type="ARBA" id="ARBA00004418"/>
    </source>
</evidence>
<dbReference type="EMBL" id="CAJNOG010000043">
    <property type="protein sequence ID" value="CAF0829375.1"/>
    <property type="molecule type" value="Genomic_DNA"/>
</dbReference>
<dbReference type="Gene3D" id="3.40.50.150">
    <property type="entry name" value="Vaccinia Virus protein VP39"/>
    <property type="match status" value="1"/>
</dbReference>
<keyword evidence="3" id="KW-0732">Signal</keyword>